<dbReference type="VEuPathDB" id="TriTrypDB:TcCL_NonESM04245"/>
<dbReference type="InterPro" id="IPR021004">
    <property type="entry name" value="Dispersed_gene_fam_prot1_dom4"/>
</dbReference>
<feature type="domain" description="Dispersed gene family protein 1" evidence="4">
    <location>
        <begin position="2931"/>
        <end position="3051"/>
    </location>
</feature>
<accession>A0A2V2WJ90</accession>
<feature type="domain" description="Dispersed gene family protein 1 beta-sheet" evidence="6">
    <location>
        <begin position="2102"/>
        <end position="2264"/>
    </location>
</feature>
<dbReference type="VEuPathDB" id="TriTrypDB:Tc_MARK_4643"/>
<keyword evidence="2" id="KW-0812">Transmembrane</keyword>
<dbReference type="VEuPathDB" id="TriTrypDB:TcG_12489"/>
<feature type="transmembrane region" description="Helical" evidence="2">
    <location>
        <begin position="3131"/>
        <end position="3148"/>
    </location>
</feature>
<dbReference type="InterPro" id="IPR053914">
    <property type="entry name" value="DGF-1_N"/>
</dbReference>
<feature type="domain" description="Dispersed gene family protein 1 beta-sheet" evidence="6">
    <location>
        <begin position="508"/>
        <end position="672"/>
    </location>
</feature>
<evidence type="ECO:0000259" key="4">
    <source>
        <dbReference type="Pfam" id="PF11038"/>
    </source>
</evidence>
<feature type="transmembrane region" description="Helical" evidence="2">
    <location>
        <begin position="3060"/>
        <end position="3086"/>
    </location>
</feature>
<dbReference type="InterPro" id="IPR050906">
    <property type="entry name" value="Notch_signaling"/>
</dbReference>
<reference evidence="8 9" key="1">
    <citation type="journal article" date="2018" name="Microb. Genom.">
        <title>Expanding an expanded genome: long-read sequencing of Trypanosoma cruzi.</title>
        <authorList>
            <person name="Berna L."/>
            <person name="Rodriguez M."/>
            <person name="Chiribao M.L."/>
            <person name="Parodi-Talice A."/>
            <person name="Pita S."/>
            <person name="Rijo G."/>
            <person name="Alvarez-Valin F."/>
            <person name="Robello C."/>
        </authorList>
    </citation>
    <scope>NUCLEOTIDE SEQUENCE [LARGE SCALE GENOMIC DNA]</scope>
    <source>
        <strain evidence="8 9">TCC</strain>
    </source>
</reference>
<feature type="domain" description="Dispersed gene family protein 1 N-terminal" evidence="7">
    <location>
        <begin position="1537"/>
        <end position="1631"/>
    </location>
</feature>
<feature type="transmembrane region" description="Helical" evidence="2">
    <location>
        <begin position="3297"/>
        <end position="3316"/>
    </location>
</feature>
<feature type="domain" description="Dispersed gene family protein 1 N-terminal" evidence="7">
    <location>
        <begin position="1158"/>
        <end position="1236"/>
    </location>
</feature>
<gene>
    <name evidence="8" type="ORF">C3747_88g91</name>
</gene>
<dbReference type="PANTHER" id="PTHR24044">
    <property type="entry name" value="NOTCH LIGAND FAMILY MEMBER"/>
    <property type="match status" value="1"/>
</dbReference>
<evidence type="ECO:0000259" key="3">
    <source>
        <dbReference type="Pfam" id="PF11024"/>
    </source>
</evidence>
<feature type="domain" description="Dispersed gene family protein 1" evidence="3">
    <location>
        <begin position="2846"/>
        <end position="2918"/>
    </location>
</feature>
<feature type="transmembrane region" description="Helical" evidence="2">
    <location>
        <begin position="3270"/>
        <end position="3291"/>
    </location>
</feature>
<feature type="compositionally biased region" description="Low complexity" evidence="1">
    <location>
        <begin position="3420"/>
        <end position="3433"/>
    </location>
</feature>
<dbReference type="VEuPathDB" id="TriTrypDB:ECC02_007269"/>
<feature type="transmembrane region" description="Helical" evidence="2">
    <location>
        <begin position="3168"/>
        <end position="3187"/>
    </location>
</feature>
<comment type="caution">
    <text evidence="8">The sequence shown here is derived from an EMBL/GenBank/DDBJ whole genome shotgun (WGS) entry which is preliminary data.</text>
</comment>
<feature type="domain" description="Dispersed gene family protein 1 C-terminal" evidence="5">
    <location>
        <begin position="3126"/>
        <end position="3383"/>
    </location>
</feature>
<dbReference type="Gene3D" id="2.160.20.10">
    <property type="entry name" value="Single-stranded right-handed beta-helix, Pectin lyase-like"/>
    <property type="match status" value="1"/>
</dbReference>
<dbReference type="VEuPathDB" id="TriTrypDB:C4B63_118g6"/>
<dbReference type="VEuPathDB" id="TriTrypDB:TcCLB.506675.70"/>
<feature type="transmembrane region" description="Helical" evidence="2">
    <location>
        <begin position="3357"/>
        <end position="3382"/>
    </location>
</feature>
<dbReference type="Pfam" id="PF11024">
    <property type="entry name" value="DGF-1_4"/>
    <property type="match status" value="1"/>
</dbReference>
<feature type="domain" description="Dispersed gene family protein 1 N-terminal" evidence="7">
    <location>
        <begin position="2335"/>
        <end position="2439"/>
    </location>
</feature>
<dbReference type="InterPro" id="IPR011050">
    <property type="entry name" value="Pectin_lyase_fold/virulence"/>
</dbReference>
<evidence type="ECO:0000256" key="2">
    <source>
        <dbReference type="SAM" id="Phobius"/>
    </source>
</evidence>
<dbReference type="VEuPathDB" id="TriTrypDB:TCSYLVIO_006438"/>
<dbReference type="VEuPathDB" id="TriTrypDB:TCDM_13867"/>
<dbReference type="InterPro" id="IPR021282">
    <property type="entry name" value="Dispersed_gene_fam_prot1_dom5"/>
</dbReference>
<feature type="compositionally biased region" description="Basic and acidic residues" evidence="1">
    <location>
        <begin position="3405"/>
        <end position="3417"/>
    </location>
</feature>
<evidence type="ECO:0000313" key="9">
    <source>
        <dbReference type="Proteomes" id="UP000246078"/>
    </source>
</evidence>
<feature type="region of interest" description="Disordered" evidence="1">
    <location>
        <begin position="3405"/>
        <end position="3470"/>
    </location>
</feature>
<dbReference type="InterPro" id="IPR021053">
    <property type="entry name" value="Dispersed_gene_fam_prot1_C"/>
</dbReference>
<dbReference type="SMART" id="SM00710">
    <property type="entry name" value="PbH1"/>
    <property type="match status" value="15"/>
</dbReference>
<evidence type="ECO:0000259" key="7">
    <source>
        <dbReference type="Pfam" id="PF22279"/>
    </source>
</evidence>
<dbReference type="VEuPathDB" id="TriTrypDB:TCSYLVIO_005266"/>
<feature type="domain" description="Dispersed gene family protein 1 N-terminal" evidence="7">
    <location>
        <begin position="792"/>
        <end position="853"/>
    </location>
</feature>
<feature type="compositionally biased region" description="Polar residues" evidence="1">
    <location>
        <begin position="3447"/>
        <end position="3462"/>
    </location>
</feature>
<dbReference type="EMBL" id="PRFC01000088">
    <property type="protein sequence ID" value="PWV08656.1"/>
    <property type="molecule type" value="Genomic_DNA"/>
</dbReference>
<dbReference type="VEuPathDB" id="TriTrypDB:TCSYLVIO_000572"/>
<name>A0A2V2WJ90_TRYCR</name>
<dbReference type="VEuPathDB" id="TriTrypDB:C3747_88g91"/>
<dbReference type="InterPro" id="IPR012334">
    <property type="entry name" value="Pectin_lyas_fold"/>
</dbReference>
<sequence length="3470" mass="359972">MVDGASAKHHDSPVGTCLGRWMRSAVGACPCSRHRVLRMAIPAVRVALLVALVLAAAAACMPAVHAVVLRLRGGTVDRAITVGRAVDTVLMDGVYMTNGVAVVFDVAAMLPGVLRIELRNCVCDGGAQIYVRGHSGEPASDRSLEASVSGLSGDYCSLVFVHNLPAHTNVTVRDSTIVTPGPMRYSQLSGLTDAVASPLVLHATSLLQTQLRVSNTVLRSLQAGGSAVYVGGGVELLSSAVVLDGVLLEASGGPTASAMHVASSSILSLRSHSVLSVTNVSVVSSGGGIVLGERLAVFDSVLRFVGVEGSVASSLVRCDGGTVGAGGWLELYDVWAVGEASSVASLSGVTLSGGAVSIARCTAAGVTLVSGLTITSGVVSVQCNRAGGRVLQSSGDYRMAGLISVSVVPCDGCAAALACFDALTASFSDCVCGCRAGGVGDACLPFDVPPARAGGDTAEGCVSGVKLTKSVTVGGGRATACFDSVVFSGPITVAVDLRSMDVFADALNVTLRHCVLAGGAQLRIGGLSESTARLVPHALVNMTNVTSLEGTIVLHGAMPPNSSVLLANSTLRATVGGSQYVPTTRGHEKSRYGPALVLDGVRLLSTRFVMTRSSLVCGGESCAAILVERGLGAYLSSVFYMDNCAVSSRAHVMYALASDLRVSGGSVFSIQNSSWSAPSTEYYNGACVFKDVVVAGGSVLQVVSSTFRLGFAMLITNTLTVTDGSWLVHRDNEFRTAYVVYVAKENGVAFRDRSVWSILDNNFTYGSYSSTIANMTSNWSPPSDSRPTIYGVCNEARGSPVTNYQDDLNIGAPVTVLDCGACTVDAVCFAARTSSISGCECVCAAGGYGDTCLPAAVPDGLGPLPLLDARDTEARCVHGGIISSLDVPDPGVRGLCFVNVTFTAAVVLELSHFDAPEQTLNITLLQCVLVGLLIRGSGARVHMNVTSSMLDSGAFEFEGDFGVSSQILVVGSTLVTTSSYAVAFLDFVFGANATLLLLDNKVEGNSYAVYFSSGIVDGGGVILKGNTLSTTEEEDGVESSICIYAVMKNGGYIDVEDNTMSAFKGVYLFEDTVVSSAGLLRVADCNFVGSAEFSDSALVHFDGYLTLEGGAQWRVEGNKVSAALVLSIAHAQHKIQLSDSATVVLAHNRQVDDSYSFADLASSDTIVASPAKFVVGCNLQGGEEASYDDVFPEGVVVFGCGTCNDDAACYMPGTESVDRGSCSCSCKDGWHGASCLPFEVPDAVVPPVAERAVDGDTSCVVNQTMTKITLKMWKTHHCYVGVTFSGVDAALTFFFNSMPLHLPINITLTGCTFREGAALWFVGGAEAAESAGVLIRVSQTVMRSSVVAFALALPQHCDIAVTDVDAVQTFEVKLADNISNKFGVLLLLNVVLTASSLLVSNVRAHATKRDAFGLYSTGKLSLVGGSSLYTRYCSFDGYTHFFYLDLLSVRDHSVFALLNNTMASGTSLLYQYSRFSVSDHSVLRVGGNSGSVSYAIYSLNSWTVEQSSWMDWRDNDVGLGAIFYATESTFLIIDGSSVVTLTGCKMGSTGLSVSLLKRADAGYRFVAGCLTVAGRVLTTAAELELSGITNVTTFAACGQCTKDGDCFAPLTTAVIDCKCQCAAGGHGDVCVPAPVPAGPPPLPTPPPPPPVGECISDMVYPEVAQAVGGGLSWLCYRNVTFSGGGMSLTVLIGAMTGDVANVRFDGCTWRDGAVLLLLGNAYAAVGSLNIVVTGNTFSEALLSPEGVFPPHTNITISGNRFTVTRLIPRSGLEIDSPSCVAMNGLVISNDSAVVLSGNVFQTVRASSSAIHVVGSALSVLWHSVFAVMDNKFHMTGVNGTLIYLEGSMHSSSLSVLNNSAVVIRGNFVTRPVRHFIFFFWALVVESHSAVVFQGNEMQGSLAVLFSRSCCRIYYNSWLQLSSNLCRVSPLDAFAVFNPTVNLRDSTVTVSGNQFMCSTVTSTALRISTGSSDLTNGAIVAACNTVNGEERVRYIIPSVYNATILTCSDPCALATSCFPAYTTTVSSDGCACRCAEGGHGDACLPVAIPEPPSTDGADLCVREMRVDVEVNAGFGTSVVCYVGVTFAADVVVDVASMSGSVRNVTLANCTFVDGASLYVVGWRSDPPAGERVDVLISGLESRSGGGVLVANRYPPGSRLTVVDSVLVAEARVAYRSDYGLGDVSACLVLHNVNLTGSVLTIARTHVAAVFVDAVGVLFVGGVALSSRGALYVDGLSVQTALGLCVSVEGGVAASGGSVVAFVDSDFLLCKHAVSVRGAVSVSGSAVALVRSEFVSTEDYAVAFYSTVSLADGSMLLAKDNVHDGVSREMLHAAGAVTAAGSTLSFVRNQALLPRMLSVSLSLAAGAHLRVACNDAGGRVLSTAEEYAAAGFGDAGRIDVAGCDDCDRDTHCYAPGTASASMTNGVCVCLCGSGGYGEACVPVGALALPPAVGTASSVFVRESVMVRSVFVVPAGVSEVTLRHVVLDGVSPVLYVPWMARDGVRIVVQNVSLLNGAVLYVMGGGALRGAMAAGSDESGPVELSVCDVEALNGALVLTGTFPAGSVLTMTDSLLVAARPTPLVYLPGSQSSPYAPVLVLSGLRFVRSVLVVSGVALVTVMTGGRTVVVDGAVLELVGGGVALDAAVFGGDVALYASARVVASGGAVLRVSGSQVYAAHGLVFESGVEANTSAVVVNDNAGVLTDGALLVLRGSASFVSGSWLSARGNSISGRLLSLPSYPRSADLVQSTLTLHGNAGSGPVVMDGTVALGGAGRNFVVGCLTLNGQALQPMDYRSAGIIGEFRPVACGVCDADVRCFAAATRAMSGSCGCRCAEGGYGRDCLPVYLPHVDGCNRTPGMQLLSHTATLTPTWTATPTPSLSTTQYSPTHYGPTETLQVTETVALSPTRTPTASVSSTLWWSDVACPTLTVTTTAAGGILTQNDIRGGGSAVPTRLMVALPPPFRWARDPQLGTHLSFVPVSTAQPRGFGGPWGAMLSNASWVRNATNPSTVLELAVPVHRGYFIAADETIVIRCDAAAVFGGCKGVLLGSFTIASNTPPAVASALSAITGVVAGAAAVAVVVTGGLGSILEMQALGVFARMSCASAQERASTVALPYFLSVFAGLDSLWMVVGNALLAAVFGCVHCGVTAAFQRWRGVDAASAWAAMRFPSLTYVVAHAMHLGIFFGSVLALAMSDARVQHRVIGVVGVLYGVAFFAGVCYFIARHVGASFTRYWQFLRKPLPERLLYPVGYWHPAAQRRMYGGMLTNMKGSHVYWCVFQLSVLCVVGLIAAVQSPVGGCHVQYFCMAAVLLAGAGVIAFTNMMRSAFLTVMHTAGFLLLATLCLVSAANHLAPSDGGARAYAAIVLLLTTVVLAVTVYSVAVWYAEDHHWQELREPRRGGLEALLRNDEESDEETQKLHEMTSSSYASGTTGASSYRPPAPPLQPMAGDTHSNAQSPLDRSSSASRMVDYAAI</sequence>
<dbReference type="Pfam" id="PF11038">
    <property type="entry name" value="DGF-1_5"/>
    <property type="match status" value="1"/>
</dbReference>
<dbReference type="Pfam" id="PF22274">
    <property type="entry name" value="DGF-1_beta-sheet"/>
    <property type="match status" value="5"/>
</dbReference>
<dbReference type="GO" id="GO:0005112">
    <property type="term" value="F:Notch binding"/>
    <property type="evidence" value="ECO:0007669"/>
    <property type="project" value="TreeGrafter"/>
</dbReference>
<dbReference type="InterPro" id="IPR053915">
    <property type="entry name" value="DGF-1_b-sheet_dom"/>
</dbReference>
<feature type="transmembrane region" description="Helical" evidence="2">
    <location>
        <begin position="3106"/>
        <end position="3125"/>
    </location>
</feature>
<proteinExistence type="predicted"/>
<dbReference type="VEuPathDB" id="TriTrypDB:TCSYLVIO_005892"/>
<dbReference type="VEuPathDB" id="TriTrypDB:TCSYLVIO_006442"/>
<dbReference type="VEuPathDB" id="TriTrypDB:TCSYLVIO_010907"/>
<dbReference type="VEuPathDB" id="TriTrypDB:TCSYLVIO_008981"/>
<dbReference type="VEuPathDB" id="TriTrypDB:TCSYLVIO_009176"/>
<dbReference type="VEuPathDB" id="TriTrypDB:TcG_08737"/>
<feature type="domain" description="Dispersed gene family protein 1 beta-sheet" evidence="6">
    <location>
        <begin position="2502"/>
        <end position="2670"/>
    </location>
</feature>
<feature type="transmembrane region" description="Helical" evidence="2">
    <location>
        <begin position="3199"/>
        <end position="3220"/>
    </location>
</feature>
<dbReference type="SUPFAM" id="SSF51126">
    <property type="entry name" value="Pectin lyase-like"/>
    <property type="match status" value="1"/>
</dbReference>
<dbReference type="Proteomes" id="UP000246078">
    <property type="component" value="Unassembled WGS sequence"/>
</dbReference>
<evidence type="ECO:0000256" key="1">
    <source>
        <dbReference type="SAM" id="MobiDB-lite"/>
    </source>
</evidence>
<dbReference type="InterPro" id="IPR006626">
    <property type="entry name" value="PbH1"/>
</dbReference>
<feature type="domain" description="Dispersed gene family protein 1 beta-sheet" evidence="6">
    <location>
        <begin position="115"/>
        <end position="272"/>
    </location>
</feature>
<feature type="domain" description="Dispersed gene family protein 1 beta-sheet" evidence="6">
    <location>
        <begin position="1305"/>
        <end position="1459"/>
    </location>
</feature>
<evidence type="ECO:0000259" key="6">
    <source>
        <dbReference type="Pfam" id="PF22274"/>
    </source>
</evidence>
<dbReference type="VEuPathDB" id="TriTrypDB:TcCLB.508607.30"/>
<protein>
    <submittedName>
        <fullName evidence="8">Dispersed gene family protein 1 (DGF-1)</fullName>
    </submittedName>
</protein>
<dbReference type="VEuPathDB" id="TriTrypDB:BCY84_17535"/>
<evidence type="ECO:0000313" key="8">
    <source>
        <dbReference type="EMBL" id="PWV08656.1"/>
    </source>
</evidence>
<dbReference type="PANTHER" id="PTHR24044:SF420">
    <property type="entry name" value="DELTA AND NOTCH-LIKE EPIDERMAL GROWTH FACTOR-RELATED RECEPTOR ISOFORM X1"/>
    <property type="match status" value="1"/>
</dbReference>
<feature type="domain" description="Dispersed gene family protein 1 N-terminal" evidence="7">
    <location>
        <begin position="2743"/>
        <end position="2839"/>
    </location>
</feature>
<keyword evidence="2" id="KW-1133">Transmembrane helix</keyword>
<feature type="domain" description="Dispersed gene family protein 1 N-terminal" evidence="7">
    <location>
        <begin position="349"/>
        <end position="444"/>
    </location>
</feature>
<feature type="transmembrane region" description="Helical" evidence="2">
    <location>
        <begin position="43"/>
        <end position="64"/>
    </location>
</feature>
<dbReference type="VEuPathDB" id="TriTrypDB:TcYC6_0172540"/>
<dbReference type="Pfam" id="PF22279">
    <property type="entry name" value="DGF-1_N"/>
    <property type="match status" value="6"/>
</dbReference>
<dbReference type="VEuPathDB" id="TriTrypDB:TcG_11401"/>
<organism evidence="8 9">
    <name type="scientific">Trypanosoma cruzi</name>
    <dbReference type="NCBI Taxonomy" id="5693"/>
    <lineage>
        <taxon>Eukaryota</taxon>
        <taxon>Discoba</taxon>
        <taxon>Euglenozoa</taxon>
        <taxon>Kinetoplastea</taxon>
        <taxon>Metakinetoplastina</taxon>
        <taxon>Trypanosomatida</taxon>
        <taxon>Trypanosomatidae</taxon>
        <taxon>Trypanosoma</taxon>
        <taxon>Schizotrypanum</taxon>
    </lineage>
</organism>
<feature type="transmembrane region" description="Helical" evidence="2">
    <location>
        <begin position="3323"/>
        <end position="3345"/>
    </location>
</feature>
<dbReference type="VEuPathDB" id="TriTrypDB:TcBrA4_0185940"/>
<keyword evidence="2" id="KW-0472">Membrane</keyword>
<dbReference type="VEuPathDB" id="TriTrypDB:TcCLB.505997.174"/>
<evidence type="ECO:0000259" key="5">
    <source>
        <dbReference type="Pfam" id="PF11040"/>
    </source>
</evidence>
<dbReference type="VEuPathDB" id="TriTrypDB:TCSYLVIO_008968"/>
<dbReference type="Pfam" id="PF11040">
    <property type="entry name" value="DGF-1_C"/>
    <property type="match status" value="1"/>
</dbReference>